<evidence type="ECO:0000313" key="2">
    <source>
        <dbReference type="Proteomes" id="UP000054099"/>
    </source>
</evidence>
<dbReference type="Proteomes" id="UP000054099">
    <property type="component" value="Unassembled WGS sequence"/>
</dbReference>
<comment type="caution">
    <text evidence="1">The sequence shown here is derived from an EMBL/GenBank/DDBJ whole genome shotgun (WGS) entry which is preliminary data.</text>
</comment>
<dbReference type="InterPro" id="IPR046203">
    <property type="entry name" value="DUF6236"/>
</dbReference>
<dbReference type="Pfam" id="PF19749">
    <property type="entry name" value="DUF6236"/>
    <property type="match status" value="1"/>
</dbReference>
<sequence length="344" mass="40263">MSFKYLYYPSISLPNDNWLKKMLLYSEKIASIVPYDLINKKDYIIQQLEENNEYEMLSPERFFSESTNKNLFEEEVINLLSSKQFQLKMNRTVRTSEVYSSKFSHVIEEFFQQNGLDRIKGDKWYEIPKIVSDCYLGILAKHMAIDKSYIPATNYVTQERLIYGLKSKEDRKKVGELRLLNCLPVPTSDVSINEIISFKKERKEELLRFKSILRDYTTRVSQTETNYELEEVIQEFKEDIELNILLISRLLKEKKILFKFDSLKSLINLKDPVLFTLVGNIYSNLKELSPLVGTTVGGMIGLGCSYINYRYSINNEINNSPYSYVFHSGAMSKKGKFHKIFSTN</sequence>
<evidence type="ECO:0000313" key="1">
    <source>
        <dbReference type="EMBL" id="KSU79751.1"/>
    </source>
</evidence>
<accession>A0A0V8IY75</accession>
<organism evidence="1 2">
    <name type="scientific">Fictibacillus enclensis</name>
    <dbReference type="NCBI Taxonomy" id="1017270"/>
    <lineage>
        <taxon>Bacteria</taxon>
        <taxon>Bacillati</taxon>
        <taxon>Bacillota</taxon>
        <taxon>Bacilli</taxon>
        <taxon>Bacillales</taxon>
        <taxon>Fictibacillaceae</taxon>
        <taxon>Fictibacillus</taxon>
    </lineage>
</organism>
<protein>
    <recommendedName>
        <fullName evidence="3">Kinase</fullName>
    </recommendedName>
</protein>
<dbReference type="AlphaFoldDB" id="A0A0V8IY75"/>
<dbReference type="RefSeq" id="WP_061975457.1">
    <property type="nucleotide sequence ID" value="NZ_FMAV01000006.1"/>
</dbReference>
<evidence type="ECO:0008006" key="3">
    <source>
        <dbReference type="Google" id="ProtNLM"/>
    </source>
</evidence>
<dbReference type="EMBL" id="LNQN01000008">
    <property type="protein sequence ID" value="KSU79751.1"/>
    <property type="molecule type" value="Genomic_DNA"/>
</dbReference>
<reference evidence="1 2" key="1">
    <citation type="journal article" date="2014" name="Antonie Van Leeuwenhoek">
        <title>Fictibacillus enclensis sp. nov., isolated from marine sediment.</title>
        <authorList>
            <person name="Dastager S.G."/>
            <person name="Mawlankar R."/>
            <person name="Srinivasan K."/>
            <person name="Tang S.K."/>
            <person name="Lee J.C."/>
            <person name="Ramana V.V."/>
            <person name="Shouche Y.S."/>
        </authorList>
    </citation>
    <scope>NUCLEOTIDE SEQUENCE [LARGE SCALE GENOMIC DNA]</scope>
    <source>
        <strain evidence="1 2">NIO-1003</strain>
    </source>
</reference>
<keyword evidence="2" id="KW-1185">Reference proteome</keyword>
<proteinExistence type="predicted"/>
<gene>
    <name evidence="1" type="ORF">AS030_21095</name>
</gene>
<dbReference type="OrthoDB" id="7054050at2"/>
<name>A0A0V8IY75_9BACL</name>